<dbReference type="InterPro" id="IPR036179">
    <property type="entry name" value="Ig-like_dom_sf"/>
</dbReference>
<name>A0A9P1IKG5_9PELO</name>
<feature type="domain" description="Ig-like" evidence="6">
    <location>
        <begin position="239"/>
        <end position="325"/>
    </location>
</feature>
<keyword evidence="4" id="KW-0393">Immunoglobulin domain</keyword>
<dbReference type="InterPro" id="IPR013783">
    <property type="entry name" value="Ig-like_fold"/>
</dbReference>
<feature type="domain" description="Ig-like" evidence="6">
    <location>
        <begin position="330"/>
        <end position="409"/>
    </location>
</feature>
<dbReference type="FunFam" id="2.60.40.10:FF:002520">
    <property type="entry name" value="L1 CAM ADhesion molecule homolog"/>
    <property type="match status" value="1"/>
</dbReference>
<accession>A0A9P1IKG5</accession>
<dbReference type="Pfam" id="PF13927">
    <property type="entry name" value="Ig_3"/>
    <property type="match status" value="4"/>
</dbReference>
<keyword evidence="1 5" id="KW-0732">Signal</keyword>
<protein>
    <recommendedName>
        <fullName evidence="6">Ig-like domain-containing protein</fullName>
    </recommendedName>
</protein>
<dbReference type="InterPro" id="IPR051170">
    <property type="entry name" value="Neural/epithelial_adhesion"/>
</dbReference>
<dbReference type="FunFam" id="2.60.40.10:FF:002544">
    <property type="entry name" value="L1 CAM ADhesion molecule homolog"/>
    <property type="match status" value="1"/>
</dbReference>
<evidence type="ECO:0000313" key="8">
    <source>
        <dbReference type="Proteomes" id="UP001152747"/>
    </source>
</evidence>
<keyword evidence="2" id="KW-0677">Repeat</keyword>
<feature type="domain" description="Ig-like" evidence="6">
    <location>
        <begin position="32"/>
        <end position="116"/>
    </location>
</feature>
<evidence type="ECO:0000256" key="4">
    <source>
        <dbReference type="ARBA" id="ARBA00023319"/>
    </source>
</evidence>
<reference evidence="7" key="1">
    <citation type="submission" date="2022-11" db="EMBL/GenBank/DDBJ databases">
        <authorList>
            <person name="Kikuchi T."/>
        </authorList>
    </citation>
    <scope>NUCLEOTIDE SEQUENCE</scope>
    <source>
        <strain evidence="7">PS1010</strain>
    </source>
</reference>
<feature type="signal peptide" evidence="5">
    <location>
        <begin position="1"/>
        <end position="20"/>
    </location>
</feature>
<dbReference type="InterPro" id="IPR007110">
    <property type="entry name" value="Ig-like_dom"/>
</dbReference>
<keyword evidence="3" id="KW-1015">Disulfide bond</keyword>
<dbReference type="EMBL" id="CANHGI010000004">
    <property type="protein sequence ID" value="CAI5447227.1"/>
    <property type="molecule type" value="Genomic_DNA"/>
</dbReference>
<sequence>MMNLDFVFFILSILCADIVAQQTGNRSLIGPPKLLVQSPSEVWFHLDPDTDQKTILNCEADSNTEKYLWIKDGVEIRDPNFLQPPKSGSIIFEAPKRADEGYYQCFASNIFGTAVSNKIHLRLGSLDHFPNKSIRVVQVTEGQSLTLSCKPPAGTPPPKIIWLYRDAEQTSVIQTIRSRHITVDTNGQLHFTAVELSDGRPNLIYECAATSPVLREEYRSGDRIRLDVKKSSDKSQSVKKLFVSPSEVTVRAGTQMKLQCIFGGRPFPTIFWSKVDGELPESRIVDLTSFESDFGRSLIIENVHPDDAGTYECRGRHLVHTVNVRVMAAPFWEHSPPRDLVLPEEATGELECLAGGQPSPIITWSMNGRFLHELAEDPRRVLLDNGRLLRIRYLNHDIDTGVYQCNASNPLGYIFANAYVHVKAHAPFFRMPAARSWKVVLHSTISLDCDVDAAPEAVVRWVDTDDRPLQIIDGKTKVGYFVGLVFDEKYFLYAVSKAEKNEK</sequence>
<evidence type="ECO:0000256" key="5">
    <source>
        <dbReference type="SAM" id="SignalP"/>
    </source>
</evidence>
<keyword evidence="8" id="KW-1185">Reference proteome</keyword>
<evidence type="ECO:0000256" key="2">
    <source>
        <dbReference type="ARBA" id="ARBA00022737"/>
    </source>
</evidence>
<evidence type="ECO:0000313" key="7">
    <source>
        <dbReference type="EMBL" id="CAI5447227.1"/>
    </source>
</evidence>
<dbReference type="Gene3D" id="2.60.40.10">
    <property type="entry name" value="Immunoglobulins"/>
    <property type="match status" value="4"/>
</dbReference>
<dbReference type="SMART" id="SM00409">
    <property type="entry name" value="IG"/>
    <property type="match status" value="4"/>
</dbReference>
<evidence type="ECO:0000259" key="6">
    <source>
        <dbReference type="PROSITE" id="PS50835"/>
    </source>
</evidence>
<dbReference type="PROSITE" id="PS50835">
    <property type="entry name" value="IG_LIKE"/>
    <property type="match status" value="4"/>
</dbReference>
<feature type="chain" id="PRO_5040269944" description="Ig-like domain-containing protein" evidence="5">
    <location>
        <begin position="21"/>
        <end position="503"/>
    </location>
</feature>
<gene>
    <name evidence="7" type="ORF">CAMP_LOCUS9864</name>
</gene>
<evidence type="ECO:0000256" key="3">
    <source>
        <dbReference type="ARBA" id="ARBA00023157"/>
    </source>
</evidence>
<proteinExistence type="predicted"/>
<dbReference type="AlphaFoldDB" id="A0A9P1IKG5"/>
<dbReference type="InterPro" id="IPR003599">
    <property type="entry name" value="Ig_sub"/>
</dbReference>
<comment type="caution">
    <text evidence="7">The sequence shown here is derived from an EMBL/GenBank/DDBJ whole genome shotgun (WGS) entry which is preliminary data.</text>
</comment>
<dbReference type="OrthoDB" id="6244967at2759"/>
<dbReference type="SMART" id="SM00408">
    <property type="entry name" value="IGc2"/>
    <property type="match status" value="4"/>
</dbReference>
<dbReference type="CDD" id="cd04978">
    <property type="entry name" value="Ig4_L1-NrCAM_like"/>
    <property type="match status" value="1"/>
</dbReference>
<feature type="domain" description="Ig-like" evidence="6">
    <location>
        <begin position="130"/>
        <end position="211"/>
    </location>
</feature>
<dbReference type="GO" id="GO:0043005">
    <property type="term" value="C:neuron projection"/>
    <property type="evidence" value="ECO:0007669"/>
    <property type="project" value="TreeGrafter"/>
</dbReference>
<dbReference type="PANTHER" id="PTHR12231">
    <property type="entry name" value="CTX-RELATED TYPE I TRANSMEMBRANE PROTEIN"/>
    <property type="match status" value="1"/>
</dbReference>
<organism evidence="7 8">
    <name type="scientific">Caenorhabditis angaria</name>
    <dbReference type="NCBI Taxonomy" id="860376"/>
    <lineage>
        <taxon>Eukaryota</taxon>
        <taxon>Metazoa</taxon>
        <taxon>Ecdysozoa</taxon>
        <taxon>Nematoda</taxon>
        <taxon>Chromadorea</taxon>
        <taxon>Rhabditida</taxon>
        <taxon>Rhabditina</taxon>
        <taxon>Rhabditomorpha</taxon>
        <taxon>Rhabditoidea</taxon>
        <taxon>Rhabditidae</taxon>
        <taxon>Peloderinae</taxon>
        <taxon>Caenorhabditis</taxon>
    </lineage>
</organism>
<dbReference type="SUPFAM" id="SSF48726">
    <property type="entry name" value="Immunoglobulin"/>
    <property type="match status" value="4"/>
</dbReference>
<dbReference type="InterPro" id="IPR003598">
    <property type="entry name" value="Ig_sub2"/>
</dbReference>
<dbReference type="Proteomes" id="UP001152747">
    <property type="component" value="Unassembled WGS sequence"/>
</dbReference>
<dbReference type="PANTHER" id="PTHR12231:SF253">
    <property type="entry name" value="DPR-INTERACTING PROTEIN ETA, ISOFORM B-RELATED"/>
    <property type="match status" value="1"/>
</dbReference>
<evidence type="ECO:0000256" key="1">
    <source>
        <dbReference type="ARBA" id="ARBA00022729"/>
    </source>
</evidence>